<dbReference type="PANTHER" id="PTHR43099">
    <property type="entry name" value="UPF0053 PROTEIN YRKA"/>
    <property type="match status" value="1"/>
</dbReference>
<dbReference type="OrthoDB" id="9798188at2"/>
<evidence type="ECO:0000256" key="5">
    <source>
        <dbReference type="ARBA" id="ARBA00022737"/>
    </source>
</evidence>
<comment type="similarity">
    <text evidence="2">Belongs to the UPF0053 family.</text>
</comment>
<feature type="domain" description="CNNM transmembrane" evidence="14">
    <location>
        <begin position="6"/>
        <end position="204"/>
    </location>
</feature>
<evidence type="ECO:0000256" key="2">
    <source>
        <dbReference type="ARBA" id="ARBA00006337"/>
    </source>
</evidence>
<dbReference type="FunFam" id="3.10.580.10:FF:000002">
    <property type="entry name" value="Magnesium/cobalt efflux protein CorC"/>
    <property type="match status" value="1"/>
</dbReference>
<dbReference type="STRING" id="43064.SAMN04488086_10987"/>
<evidence type="ECO:0000256" key="4">
    <source>
        <dbReference type="ARBA" id="ARBA00022692"/>
    </source>
</evidence>
<name>A0A1W1II36_9LACT</name>
<dbReference type="InterPro" id="IPR046342">
    <property type="entry name" value="CBS_dom_sf"/>
</dbReference>
<evidence type="ECO:0000259" key="14">
    <source>
        <dbReference type="PROSITE" id="PS51846"/>
    </source>
</evidence>
<keyword evidence="4 10" id="KW-0812">Transmembrane</keyword>
<dbReference type="SUPFAM" id="SSF54631">
    <property type="entry name" value="CBS-domain pair"/>
    <property type="match status" value="1"/>
</dbReference>
<feature type="compositionally biased region" description="Acidic residues" evidence="11">
    <location>
        <begin position="450"/>
        <end position="466"/>
    </location>
</feature>
<dbReference type="GO" id="GO:0005886">
    <property type="term" value="C:plasma membrane"/>
    <property type="evidence" value="ECO:0007669"/>
    <property type="project" value="UniProtKB-SubCell"/>
</dbReference>
<comment type="subcellular location">
    <subcellularLocation>
        <location evidence="1">Cell membrane</location>
        <topology evidence="1">Multi-pass membrane protein</topology>
    </subcellularLocation>
</comment>
<evidence type="ECO:0000256" key="1">
    <source>
        <dbReference type="ARBA" id="ARBA00004651"/>
    </source>
</evidence>
<reference evidence="16" key="1">
    <citation type="submission" date="2016-04" db="EMBL/GenBank/DDBJ databases">
        <authorList>
            <person name="Strepis N."/>
        </authorList>
    </citation>
    <scope>NUCLEOTIDE SEQUENCE [LARGE SCALE GENOMIC DNA]</scope>
</reference>
<feature type="domain" description="CBS" evidence="13">
    <location>
        <begin position="289"/>
        <end position="346"/>
    </location>
</feature>
<dbReference type="InterPro" id="IPR005170">
    <property type="entry name" value="Transptr-assoc_dom"/>
</dbReference>
<keyword evidence="5" id="KW-0677">Repeat</keyword>
<keyword evidence="6 10" id="KW-1133">Transmembrane helix</keyword>
<evidence type="ECO:0000256" key="12">
    <source>
        <dbReference type="SAM" id="Phobius"/>
    </source>
</evidence>
<dbReference type="RefSeq" id="WP_086943400.1">
    <property type="nucleotide sequence ID" value="NZ_FONM01000009.1"/>
</dbReference>
<feature type="transmembrane region" description="Helical" evidence="12">
    <location>
        <begin position="66"/>
        <end position="86"/>
    </location>
</feature>
<dbReference type="PANTHER" id="PTHR43099:SF4">
    <property type="entry name" value="INTEGRAL MEMBRANE PROTEIN"/>
    <property type="match status" value="1"/>
</dbReference>
<feature type="transmembrane region" description="Helical" evidence="12">
    <location>
        <begin position="12"/>
        <end position="35"/>
    </location>
</feature>
<dbReference type="PROSITE" id="PS51846">
    <property type="entry name" value="CNNM"/>
    <property type="match status" value="1"/>
</dbReference>
<accession>A0A1W1II36</accession>
<dbReference type="Pfam" id="PF03471">
    <property type="entry name" value="CorC_HlyC"/>
    <property type="match status" value="1"/>
</dbReference>
<proteinExistence type="inferred from homology"/>
<dbReference type="Pfam" id="PF01595">
    <property type="entry name" value="CNNM"/>
    <property type="match status" value="1"/>
</dbReference>
<gene>
    <name evidence="15" type="ORF">TPAS_2339</name>
</gene>
<organism evidence="15 16">
    <name type="scientific">Trichococcus pasteurii</name>
    <dbReference type="NCBI Taxonomy" id="43064"/>
    <lineage>
        <taxon>Bacteria</taxon>
        <taxon>Bacillati</taxon>
        <taxon>Bacillota</taxon>
        <taxon>Bacilli</taxon>
        <taxon>Lactobacillales</taxon>
        <taxon>Carnobacteriaceae</taxon>
        <taxon>Trichococcus</taxon>
    </lineage>
</organism>
<evidence type="ECO:0000256" key="7">
    <source>
        <dbReference type="ARBA" id="ARBA00023122"/>
    </source>
</evidence>
<keyword evidence="7 9" id="KW-0129">CBS domain</keyword>
<dbReference type="InterPro" id="IPR051676">
    <property type="entry name" value="UPF0053_domain"/>
</dbReference>
<dbReference type="Gene3D" id="3.30.465.10">
    <property type="match status" value="1"/>
</dbReference>
<evidence type="ECO:0000313" key="15">
    <source>
        <dbReference type="EMBL" id="SLM52645.1"/>
    </source>
</evidence>
<keyword evidence="8 10" id="KW-0472">Membrane</keyword>
<feature type="domain" description="CBS" evidence="13">
    <location>
        <begin position="223"/>
        <end position="283"/>
    </location>
</feature>
<dbReference type="Gene3D" id="3.10.580.10">
    <property type="entry name" value="CBS-domain"/>
    <property type="match status" value="1"/>
</dbReference>
<dbReference type="Pfam" id="PF00571">
    <property type="entry name" value="CBS"/>
    <property type="match status" value="2"/>
</dbReference>
<sequence>MTTDPSNQTLLWQLLLIAVLTLVNAFFAASEIAFVSLNKNRVANQAIKGDEKARKILALLDHSDDFLATIQVAITFAGFLSSASAANTFAAKLDPYLSNIPGAEQAAILIVTLMLSYISLVFGELYPKQLGLQRPEEVARAGAGFITVVQKLMRPFVWFLSFSTSVLEKMTPITFTSGNDMFSREEVRELLEKSSDEGTIERMEFNMLKGVLSMDNKMAREVMVPRTDTFMLNVNDDVEENIEAALDSPYTRIPIYEDDKDNIIGVLHLKNLLKESKNTPIDQIDLRKIMNEPLFVPETILTDELMSYLKKSHNQLALLHDEYGGMVGIVTLEDILEEIVGDIEDEYDESYVLIERIGDNVYEADGATPLHRFNDYFGTQLESADVDTIAGYLLTELGEFPEENEQASIEENGLTIKTLEFDNRRLLKVGVSYINENDRPAKERFKEDEAAAEETADEAEETEGRD</sequence>
<feature type="region of interest" description="Disordered" evidence="11">
    <location>
        <begin position="438"/>
        <end position="466"/>
    </location>
</feature>
<evidence type="ECO:0000256" key="10">
    <source>
        <dbReference type="PROSITE-ProRule" id="PRU01193"/>
    </source>
</evidence>
<protein>
    <submittedName>
        <fullName evidence="15">Uncharacterized protein</fullName>
    </submittedName>
</protein>
<dbReference type="InterPro" id="IPR036318">
    <property type="entry name" value="FAD-bd_PCMH-like_sf"/>
</dbReference>
<evidence type="ECO:0000313" key="16">
    <source>
        <dbReference type="Proteomes" id="UP000195985"/>
    </source>
</evidence>
<dbReference type="InterPro" id="IPR000644">
    <property type="entry name" value="CBS_dom"/>
</dbReference>
<dbReference type="InterPro" id="IPR016169">
    <property type="entry name" value="FAD-bd_PCMH_sub2"/>
</dbReference>
<dbReference type="PROSITE" id="PS51371">
    <property type="entry name" value="CBS"/>
    <property type="match status" value="2"/>
</dbReference>
<keyword evidence="16" id="KW-1185">Reference proteome</keyword>
<dbReference type="InterPro" id="IPR002550">
    <property type="entry name" value="CNNM"/>
</dbReference>
<evidence type="ECO:0000256" key="8">
    <source>
        <dbReference type="ARBA" id="ARBA00023136"/>
    </source>
</evidence>
<dbReference type="SUPFAM" id="SSF56176">
    <property type="entry name" value="FAD-binding/transporter-associated domain-like"/>
    <property type="match status" value="1"/>
</dbReference>
<evidence type="ECO:0000256" key="9">
    <source>
        <dbReference type="PROSITE-ProRule" id="PRU00703"/>
    </source>
</evidence>
<dbReference type="SMART" id="SM01091">
    <property type="entry name" value="CorC_HlyC"/>
    <property type="match status" value="1"/>
</dbReference>
<dbReference type="AlphaFoldDB" id="A0A1W1II36"/>
<dbReference type="EMBL" id="FWEY01000008">
    <property type="protein sequence ID" value="SLM52645.1"/>
    <property type="molecule type" value="Genomic_DNA"/>
</dbReference>
<evidence type="ECO:0000256" key="3">
    <source>
        <dbReference type="ARBA" id="ARBA00022475"/>
    </source>
</evidence>
<dbReference type="CDD" id="cd04590">
    <property type="entry name" value="CBS_pair_CorC_HlyC_assoc"/>
    <property type="match status" value="1"/>
</dbReference>
<evidence type="ECO:0000256" key="11">
    <source>
        <dbReference type="SAM" id="MobiDB-lite"/>
    </source>
</evidence>
<dbReference type="Proteomes" id="UP000195985">
    <property type="component" value="Unassembled WGS sequence"/>
</dbReference>
<evidence type="ECO:0000259" key="13">
    <source>
        <dbReference type="PROSITE" id="PS51371"/>
    </source>
</evidence>
<feature type="compositionally biased region" description="Basic and acidic residues" evidence="11">
    <location>
        <begin position="438"/>
        <end position="449"/>
    </location>
</feature>
<dbReference type="GO" id="GO:0050660">
    <property type="term" value="F:flavin adenine dinucleotide binding"/>
    <property type="evidence" value="ECO:0007669"/>
    <property type="project" value="InterPro"/>
</dbReference>
<evidence type="ECO:0000256" key="6">
    <source>
        <dbReference type="ARBA" id="ARBA00022989"/>
    </source>
</evidence>
<feature type="transmembrane region" description="Helical" evidence="12">
    <location>
        <begin position="106"/>
        <end position="126"/>
    </location>
</feature>
<keyword evidence="3" id="KW-1003">Cell membrane</keyword>
<dbReference type="InterPro" id="IPR044751">
    <property type="entry name" value="Ion_transp-like_CBS"/>
</dbReference>